<dbReference type="InterPro" id="IPR036576">
    <property type="entry name" value="WRKY_dom_sf"/>
</dbReference>
<keyword evidence="5" id="KW-0539">Nucleus</keyword>
<evidence type="ECO:0000313" key="9">
    <source>
        <dbReference type="Proteomes" id="UP000245207"/>
    </source>
</evidence>
<protein>
    <submittedName>
        <fullName evidence="8">DNA-binding WRKY</fullName>
    </submittedName>
</protein>
<accession>A0A2U1MUU1</accession>
<dbReference type="PANTHER" id="PTHR31282">
    <property type="entry name" value="WRKY TRANSCRIPTION FACTOR 21-RELATED"/>
    <property type="match status" value="1"/>
</dbReference>
<comment type="caution">
    <text evidence="8">The sequence shown here is derived from an EMBL/GenBank/DDBJ whole genome shotgun (WGS) entry which is preliminary data.</text>
</comment>
<dbReference type="InterPro" id="IPR003657">
    <property type="entry name" value="WRKY_dom"/>
</dbReference>
<evidence type="ECO:0000256" key="5">
    <source>
        <dbReference type="ARBA" id="ARBA00023242"/>
    </source>
</evidence>
<feature type="compositionally biased region" description="Polar residues" evidence="6">
    <location>
        <begin position="317"/>
        <end position="333"/>
    </location>
</feature>
<gene>
    <name evidence="8" type="ORF">CTI12_AA339200</name>
</gene>
<dbReference type="AlphaFoldDB" id="A0A2U1MUU1"/>
<dbReference type="Proteomes" id="UP000245207">
    <property type="component" value="Unassembled WGS sequence"/>
</dbReference>
<dbReference type="SMART" id="SM00774">
    <property type="entry name" value="WRKY"/>
    <property type="match status" value="1"/>
</dbReference>
<evidence type="ECO:0000256" key="4">
    <source>
        <dbReference type="ARBA" id="ARBA00023163"/>
    </source>
</evidence>
<dbReference type="STRING" id="35608.A0A2U1MUU1"/>
<evidence type="ECO:0000259" key="7">
    <source>
        <dbReference type="PROSITE" id="PS50811"/>
    </source>
</evidence>
<name>A0A2U1MUU1_ARTAN</name>
<proteinExistence type="predicted"/>
<evidence type="ECO:0000256" key="3">
    <source>
        <dbReference type="ARBA" id="ARBA00023125"/>
    </source>
</evidence>
<evidence type="ECO:0000256" key="6">
    <source>
        <dbReference type="SAM" id="MobiDB-lite"/>
    </source>
</evidence>
<dbReference type="GO" id="GO:0043565">
    <property type="term" value="F:sequence-specific DNA binding"/>
    <property type="evidence" value="ECO:0007669"/>
    <property type="project" value="InterPro"/>
</dbReference>
<keyword evidence="3 8" id="KW-0238">DNA-binding</keyword>
<evidence type="ECO:0000256" key="2">
    <source>
        <dbReference type="ARBA" id="ARBA00023015"/>
    </source>
</evidence>
<dbReference type="GO" id="GO:0005634">
    <property type="term" value="C:nucleus"/>
    <property type="evidence" value="ECO:0007669"/>
    <property type="project" value="UniProtKB-SubCell"/>
</dbReference>
<dbReference type="SUPFAM" id="SSF118290">
    <property type="entry name" value="WRKY DNA-binding domain"/>
    <property type="match status" value="1"/>
</dbReference>
<keyword evidence="9" id="KW-1185">Reference proteome</keyword>
<feature type="region of interest" description="Disordered" evidence="6">
    <location>
        <begin position="317"/>
        <end position="377"/>
    </location>
</feature>
<organism evidence="8 9">
    <name type="scientific">Artemisia annua</name>
    <name type="common">Sweet wormwood</name>
    <dbReference type="NCBI Taxonomy" id="35608"/>
    <lineage>
        <taxon>Eukaryota</taxon>
        <taxon>Viridiplantae</taxon>
        <taxon>Streptophyta</taxon>
        <taxon>Embryophyta</taxon>
        <taxon>Tracheophyta</taxon>
        <taxon>Spermatophyta</taxon>
        <taxon>Magnoliopsida</taxon>
        <taxon>eudicotyledons</taxon>
        <taxon>Gunneridae</taxon>
        <taxon>Pentapetalae</taxon>
        <taxon>asterids</taxon>
        <taxon>campanulids</taxon>
        <taxon>Asterales</taxon>
        <taxon>Asteraceae</taxon>
        <taxon>Asteroideae</taxon>
        <taxon>Anthemideae</taxon>
        <taxon>Artemisiinae</taxon>
        <taxon>Artemisia</taxon>
    </lineage>
</organism>
<dbReference type="GO" id="GO:0003700">
    <property type="term" value="F:DNA-binding transcription factor activity"/>
    <property type="evidence" value="ECO:0007669"/>
    <property type="project" value="InterPro"/>
</dbReference>
<dbReference type="PROSITE" id="PS50811">
    <property type="entry name" value="WRKY"/>
    <property type="match status" value="1"/>
</dbReference>
<dbReference type="OrthoDB" id="684963at2759"/>
<keyword evidence="4" id="KW-0804">Transcription</keyword>
<keyword evidence="2" id="KW-0805">Transcription regulation</keyword>
<feature type="domain" description="WRKY" evidence="7">
    <location>
        <begin position="191"/>
        <end position="259"/>
    </location>
</feature>
<sequence length="377" mass="42781">MHTNPIICNTSFVVSLPRFKYTLIPNHIDHYHNKKIKRSRKPSMEEIVSLIFHGCKLVKELEERLPNIANQPHVLISSCDEISRVFGNVREQLSSAVHNYGHHEPPPALEVGGGSVLPEWLRSSHAMDMVLQEQIALHQHHGFEAIAGQESGGRNVEPVATDVAPLLQRTRRRKHEADRRTLRVPAPRMGNTEVPTDDGYTWRKYGQKEILGSKFPRGYYRCTHQKLYNCPAKKQVQRLDNDPYTFEVTYRGEHTCTMSSTAPSMPPPPQEAMTAHSLPSYLPHTESQSLPQWLSMEINRQSHEDLYSVTRHSLQTYQNQPNNSTGAGPSSPTRYGDYQGVTDLVDTMFNSGSSSNNSMELIFSPNEEKKEGEEKTK</sequence>
<dbReference type="Gene3D" id="2.20.25.80">
    <property type="entry name" value="WRKY domain"/>
    <property type="match status" value="1"/>
</dbReference>
<comment type="subcellular location">
    <subcellularLocation>
        <location evidence="1">Nucleus</location>
    </subcellularLocation>
</comment>
<evidence type="ECO:0000313" key="8">
    <source>
        <dbReference type="EMBL" id="PWA65019.1"/>
    </source>
</evidence>
<dbReference type="EMBL" id="PKPP01004302">
    <property type="protein sequence ID" value="PWA65019.1"/>
    <property type="molecule type" value="Genomic_DNA"/>
</dbReference>
<feature type="compositionally biased region" description="Basic and acidic residues" evidence="6">
    <location>
        <begin position="366"/>
        <end position="377"/>
    </location>
</feature>
<dbReference type="InterPro" id="IPR044810">
    <property type="entry name" value="WRKY_plant"/>
</dbReference>
<reference evidence="8 9" key="1">
    <citation type="journal article" date="2018" name="Mol. Plant">
        <title>The genome of Artemisia annua provides insight into the evolution of Asteraceae family and artemisinin biosynthesis.</title>
        <authorList>
            <person name="Shen Q."/>
            <person name="Zhang L."/>
            <person name="Liao Z."/>
            <person name="Wang S."/>
            <person name="Yan T."/>
            <person name="Shi P."/>
            <person name="Liu M."/>
            <person name="Fu X."/>
            <person name="Pan Q."/>
            <person name="Wang Y."/>
            <person name="Lv Z."/>
            <person name="Lu X."/>
            <person name="Zhang F."/>
            <person name="Jiang W."/>
            <person name="Ma Y."/>
            <person name="Chen M."/>
            <person name="Hao X."/>
            <person name="Li L."/>
            <person name="Tang Y."/>
            <person name="Lv G."/>
            <person name="Zhou Y."/>
            <person name="Sun X."/>
            <person name="Brodelius P.E."/>
            <person name="Rose J.K.C."/>
            <person name="Tang K."/>
        </authorList>
    </citation>
    <scope>NUCLEOTIDE SEQUENCE [LARGE SCALE GENOMIC DNA]</scope>
    <source>
        <strain evidence="9">cv. Huhao1</strain>
        <tissue evidence="8">Leaf</tissue>
    </source>
</reference>
<dbReference type="Pfam" id="PF03106">
    <property type="entry name" value="WRKY"/>
    <property type="match status" value="1"/>
</dbReference>
<evidence type="ECO:0000256" key="1">
    <source>
        <dbReference type="ARBA" id="ARBA00004123"/>
    </source>
</evidence>